<dbReference type="EMBL" id="UYSU01045965">
    <property type="protein sequence ID" value="VDM05396.1"/>
    <property type="molecule type" value="Genomic_DNA"/>
</dbReference>
<name>A0A183TRB2_SCHSO</name>
<dbReference type="OrthoDB" id="74314at2759"/>
<protein>
    <submittedName>
        <fullName evidence="2 4">Uncharacterized protein</fullName>
    </submittedName>
</protein>
<evidence type="ECO:0000313" key="2">
    <source>
        <dbReference type="EMBL" id="VDM05396.1"/>
    </source>
</evidence>
<sequence length="84" mass="8861">MPLTGTRLSPVAPESWIFPAATNRATATTGELNQVRVSGVVFVFTPADLGQQTAIQCGRKTLKDMNNNSSPNPTHSGVPPGLLE</sequence>
<feature type="compositionally biased region" description="Polar residues" evidence="1">
    <location>
        <begin position="64"/>
        <end position="75"/>
    </location>
</feature>
<gene>
    <name evidence="2" type="ORF">SSLN_LOCUS19010</name>
</gene>
<dbReference type="WBParaSite" id="SSLN_0001973301-mRNA-1">
    <property type="protein sequence ID" value="SSLN_0001973301-mRNA-1"/>
    <property type="gene ID" value="SSLN_0001973301"/>
</dbReference>
<organism evidence="4">
    <name type="scientific">Schistocephalus solidus</name>
    <name type="common">Tapeworm</name>
    <dbReference type="NCBI Taxonomy" id="70667"/>
    <lineage>
        <taxon>Eukaryota</taxon>
        <taxon>Metazoa</taxon>
        <taxon>Spiralia</taxon>
        <taxon>Lophotrochozoa</taxon>
        <taxon>Platyhelminthes</taxon>
        <taxon>Cestoda</taxon>
        <taxon>Eucestoda</taxon>
        <taxon>Diphyllobothriidea</taxon>
        <taxon>Diphyllobothriidae</taxon>
        <taxon>Schistocephalus</taxon>
    </lineage>
</organism>
<accession>A0A183TRB2</accession>
<dbReference type="Proteomes" id="UP000275846">
    <property type="component" value="Unassembled WGS sequence"/>
</dbReference>
<feature type="region of interest" description="Disordered" evidence="1">
    <location>
        <begin position="62"/>
        <end position="84"/>
    </location>
</feature>
<evidence type="ECO:0000313" key="3">
    <source>
        <dbReference type="Proteomes" id="UP000275846"/>
    </source>
</evidence>
<keyword evidence="3" id="KW-1185">Reference proteome</keyword>
<reference evidence="2 3" key="2">
    <citation type="submission" date="2018-11" db="EMBL/GenBank/DDBJ databases">
        <authorList>
            <consortium name="Pathogen Informatics"/>
        </authorList>
    </citation>
    <scope>NUCLEOTIDE SEQUENCE [LARGE SCALE GENOMIC DNA]</scope>
    <source>
        <strain evidence="2 3">NST_G2</strain>
    </source>
</reference>
<dbReference type="AlphaFoldDB" id="A0A183TRB2"/>
<proteinExistence type="predicted"/>
<evidence type="ECO:0000313" key="4">
    <source>
        <dbReference type="WBParaSite" id="SSLN_0001973301-mRNA-1"/>
    </source>
</evidence>
<reference evidence="4" key="1">
    <citation type="submission" date="2016-06" db="UniProtKB">
        <authorList>
            <consortium name="WormBaseParasite"/>
        </authorList>
    </citation>
    <scope>IDENTIFICATION</scope>
</reference>
<evidence type="ECO:0000256" key="1">
    <source>
        <dbReference type="SAM" id="MobiDB-lite"/>
    </source>
</evidence>